<evidence type="ECO:0000256" key="4">
    <source>
        <dbReference type="ARBA" id="ARBA00022833"/>
    </source>
</evidence>
<accession>A0A6A4WZB4</accession>
<proteinExistence type="predicted"/>
<sequence>MAPALYEQFFTKVDGASFSCNICGSVIAASVGKVSNLNRHLRVVHKDMKDAAEAKSREDANARQTNLAQFAGAGKVQPYKKTSEEHKKITNLLIQAVADGYLSLSVVDRGSFRSLVNGLNPRRFDERHTAMNIAWHHQAIMDECGIGGKVAVAVTDSAANMAKAFRVCLNDGNDVDPEDELSPVSVGDTLDGDPGGRPLATTRVPCACHTLQLAVRDGLKTVPGSVARNIARVASFISSVKRSTLAAEIMDRRKEHLHVATATRWNSELRSIESFLALREETMTDLTENVPALAAKVVDEAGRKGLQELVKGEKEPTGSSVLPTVRILRLRLGALIEDLPGQLTLVARALLNAINVRFDQYGSTFKAATFLDPRWKLGVLARSAPERAQIQAEVEEELLHFLALRPPPTETDSEQGQADPEVVLLAPTSGVASARPGPSGATSTEVSPAAARPARDEQVQPPPAKRGFFDLLDDAADDPPPVIALTLRQRLVAEMAAYMREPREDRAVAGRALAYWTGQATKPLLRHCATHYLAIPASSAPSERLFSVAGRFFTPSRSRLSSEVFEALMAVKAECK</sequence>
<evidence type="ECO:0000256" key="1">
    <source>
        <dbReference type="ARBA" id="ARBA00004123"/>
    </source>
</evidence>
<keyword evidence="2" id="KW-0479">Metal-binding</keyword>
<evidence type="ECO:0000259" key="10">
    <source>
        <dbReference type="Pfam" id="PF02892"/>
    </source>
</evidence>
<name>A0A6A4WZB4_AMPAM</name>
<gene>
    <name evidence="12" type="primary">TRA1_1</name>
    <name evidence="12" type="ORF">FJT64_018416</name>
</gene>
<protein>
    <submittedName>
        <fullName evidence="12">Putative AC transposase</fullName>
    </submittedName>
</protein>
<evidence type="ECO:0000256" key="5">
    <source>
        <dbReference type="ARBA" id="ARBA00023015"/>
    </source>
</evidence>
<keyword evidence="7" id="KW-0804">Transcription</keyword>
<dbReference type="AlphaFoldDB" id="A0A6A4WZB4"/>
<feature type="domain" description="HAT C-terminal dimerisation" evidence="11">
    <location>
        <begin position="497"/>
        <end position="573"/>
    </location>
</feature>
<comment type="subcellular location">
    <subcellularLocation>
        <location evidence="1">Nucleus</location>
    </subcellularLocation>
</comment>
<dbReference type="PANTHER" id="PTHR46481:SF10">
    <property type="entry name" value="ZINC FINGER BED DOMAIN-CONTAINING PROTEIN 39"/>
    <property type="match status" value="1"/>
</dbReference>
<dbReference type="GO" id="GO:0003677">
    <property type="term" value="F:DNA binding"/>
    <property type="evidence" value="ECO:0007669"/>
    <property type="project" value="UniProtKB-KW"/>
</dbReference>
<evidence type="ECO:0000256" key="6">
    <source>
        <dbReference type="ARBA" id="ARBA00023125"/>
    </source>
</evidence>
<evidence type="ECO:0000259" key="11">
    <source>
        <dbReference type="Pfam" id="PF05699"/>
    </source>
</evidence>
<dbReference type="Proteomes" id="UP000440578">
    <property type="component" value="Unassembled WGS sequence"/>
</dbReference>
<dbReference type="InterPro" id="IPR008906">
    <property type="entry name" value="HATC_C_dom"/>
</dbReference>
<dbReference type="InterPro" id="IPR052035">
    <property type="entry name" value="ZnF_BED_domain_contain"/>
</dbReference>
<evidence type="ECO:0000256" key="2">
    <source>
        <dbReference type="ARBA" id="ARBA00022723"/>
    </source>
</evidence>
<dbReference type="InterPro" id="IPR012337">
    <property type="entry name" value="RNaseH-like_sf"/>
</dbReference>
<dbReference type="GO" id="GO:0046983">
    <property type="term" value="F:protein dimerization activity"/>
    <property type="evidence" value="ECO:0007669"/>
    <property type="project" value="InterPro"/>
</dbReference>
<evidence type="ECO:0000313" key="13">
    <source>
        <dbReference type="Proteomes" id="UP000440578"/>
    </source>
</evidence>
<dbReference type="EMBL" id="VIIS01000297">
    <property type="protein sequence ID" value="KAF0310619.1"/>
    <property type="molecule type" value="Genomic_DNA"/>
</dbReference>
<dbReference type="OrthoDB" id="6366580at2759"/>
<dbReference type="GO" id="GO:0008270">
    <property type="term" value="F:zinc ion binding"/>
    <property type="evidence" value="ECO:0007669"/>
    <property type="project" value="UniProtKB-KW"/>
</dbReference>
<reference evidence="12 13" key="1">
    <citation type="submission" date="2019-07" db="EMBL/GenBank/DDBJ databases">
        <title>Draft genome assembly of a fouling barnacle, Amphibalanus amphitrite (Darwin, 1854): The first reference genome for Thecostraca.</title>
        <authorList>
            <person name="Kim W."/>
        </authorList>
    </citation>
    <scope>NUCLEOTIDE SEQUENCE [LARGE SCALE GENOMIC DNA]</scope>
    <source>
        <strain evidence="12">SNU_AA5</strain>
        <tissue evidence="12">Soma without cirri and trophi</tissue>
    </source>
</reference>
<keyword evidence="4" id="KW-0862">Zinc</keyword>
<organism evidence="12 13">
    <name type="scientific">Amphibalanus amphitrite</name>
    <name type="common">Striped barnacle</name>
    <name type="synonym">Balanus amphitrite</name>
    <dbReference type="NCBI Taxonomy" id="1232801"/>
    <lineage>
        <taxon>Eukaryota</taxon>
        <taxon>Metazoa</taxon>
        <taxon>Ecdysozoa</taxon>
        <taxon>Arthropoda</taxon>
        <taxon>Crustacea</taxon>
        <taxon>Multicrustacea</taxon>
        <taxon>Cirripedia</taxon>
        <taxon>Thoracica</taxon>
        <taxon>Thoracicalcarea</taxon>
        <taxon>Balanomorpha</taxon>
        <taxon>Balanoidea</taxon>
        <taxon>Balanidae</taxon>
        <taxon>Amphibalaninae</taxon>
        <taxon>Amphibalanus</taxon>
    </lineage>
</organism>
<keyword evidence="6" id="KW-0238">DNA-binding</keyword>
<dbReference type="Pfam" id="PF02892">
    <property type="entry name" value="zf-BED"/>
    <property type="match status" value="1"/>
</dbReference>
<dbReference type="Pfam" id="PF05699">
    <property type="entry name" value="Dimer_Tnp_hAT"/>
    <property type="match status" value="1"/>
</dbReference>
<feature type="region of interest" description="Disordered" evidence="9">
    <location>
        <begin position="430"/>
        <end position="468"/>
    </location>
</feature>
<dbReference type="InterPro" id="IPR003656">
    <property type="entry name" value="Znf_BED"/>
</dbReference>
<keyword evidence="3" id="KW-0863">Zinc-finger</keyword>
<keyword evidence="5" id="KW-0805">Transcription regulation</keyword>
<evidence type="ECO:0000313" key="12">
    <source>
        <dbReference type="EMBL" id="KAF0310619.1"/>
    </source>
</evidence>
<keyword evidence="13" id="KW-1185">Reference proteome</keyword>
<dbReference type="GO" id="GO:0005634">
    <property type="term" value="C:nucleus"/>
    <property type="evidence" value="ECO:0007669"/>
    <property type="project" value="UniProtKB-SubCell"/>
</dbReference>
<keyword evidence="8" id="KW-0539">Nucleus</keyword>
<evidence type="ECO:0000256" key="7">
    <source>
        <dbReference type="ARBA" id="ARBA00023163"/>
    </source>
</evidence>
<feature type="domain" description="BED-type" evidence="10">
    <location>
        <begin position="8"/>
        <end position="46"/>
    </location>
</feature>
<dbReference type="PANTHER" id="PTHR46481">
    <property type="entry name" value="ZINC FINGER BED DOMAIN-CONTAINING PROTEIN 4"/>
    <property type="match status" value="1"/>
</dbReference>
<dbReference type="SUPFAM" id="SSF53098">
    <property type="entry name" value="Ribonuclease H-like"/>
    <property type="match status" value="1"/>
</dbReference>
<evidence type="ECO:0000256" key="8">
    <source>
        <dbReference type="ARBA" id="ARBA00023242"/>
    </source>
</evidence>
<evidence type="ECO:0000256" key="9">
    <source>
        <dbReference type="SAM" id="MobiDB-lite"/>
    </source>
</evidence>
<comment type="caution">
    <text evidence="12">The sequence shown here is derived from an EMBL/GenBank/DDBJ whole genome shotgun (WGS) entry which is preliminary data.</text>
</comment>
<evidence type="ECO:0000256" key="3">
    <source>
        <dbReference type="ARBA" id="ARBA00022771"/>
    </source>
</evidence>